<accession>A0A8X6MSU0</accession>
<dbReference type="OrthoDB" id="6432178at2759"/>
<organism evidence="1 2">
    <name type="scientific">Nephila pilipes</name>
    <name type="common">Giant wood spider</name>
    <name type="synonym">Nephila maculata</name>
    <dbReference type="NCBI Taxonomy" id="299642"/>
    <lineage>
        <taxon>Eukaryota</taxon>
        <taxon>Metazoa</taxon>
        <taxon>Ecdysozoa</taxon>
        <taxon>Arthropoda</taxon>
        <taxon>Chelicerata</taxon>
        <taxon>Arachnida</taxon>
        <taxon>Araneae</taxon>
        <taxon>Araneomorphae</taxon>
        <taxon>Entelegynae</taxon>
        <taxon>Araneoidea</taxon>
        <taxon>Nephilidae</taxon>
        <taxon>Nephila</taxon>
    </lineage>
</organism>
<evidence type="ECO:0000313" key="1">
    <source>
        <dbReference type="EMBL" id="GFS75909.1"/>
    </source>
</evidence>
<name>A0A8X6MSU0_NEPPI</name>
<dbReference type="AlphaFoldDB" id="A0A8X6MSU0"/>
<gene>
    <name evidence="1" type="primary">AVEN_167737_1</name>
    <name evidence="1" type="ORF">NPIL_106221</name>
</gene>
<dbReference type="EMBL" id="BMAW01050553">
    <property type="protein sequence ID" value="GFS75909.1"/>
    <property type="molecule type" value="Genomic_DNA"/>
</dbReference>
<comment type="caution">
    <text evidence="1">The sequence shown here is derived from an EMBL/GenBank/DDBJ whole genome shotgun (WGS) entry which is preliminary data.</text>
</comment>
<proteinExistence type="predicted"/>
<reference evidence="1" key="1">
    <citation type="submission" date="2020-08" db="EMBL/GenBank/DDBJ databases">
        <title>Multicomponent nature underlies the extraordinary mechanical properties of spider dragline silk.</title>
        <authorList>
            <person name="Kono N."/>
            <person name="Nakamura H."/>
            <person name="Mori M."/>
            <person name="Yoshida Y."/>
            <person name="Ohtoshi R."/>
            <person name="Malay A.D."/>
            <person name="Moran D.A.P."/>
            <person name="Tomita M."/>
            <person name="Numata K."/>
            <person name="Arakawa K."/>
        </authorList>
    </citation>
    <scope>NUCLEOTIDE SEQUENCE</scope>
</reference>
<dbReference type="Proteomes" id="UP000887013">
    <property type="component" value="Unassembled WGS sequence"/>
</dbReference>
<protein>
    <submittedName>
        <fullName evidence="1">Uncharacterized protein</fullName>
    </submittedName>
</protein>
<keyword evidence="2" id="KW-1185">Reference proteome</keyword>
<evidence type="ECO:0000313" key="2">
    <source>
        <dbReference type="Proteomes" id="UP000887013"/>
    </source>
</evidence>
<sequence>MPRHKITYTFLIRPVLEYGFQIYHVASASNLKKLEIVQLSAAGIINGLMHCCPCDIVLYESDLRDLNLRRQIVRNILQHLKVLDPITELQSSYRIGETTTGRRIALLV</sequence>